<gene>
    <name evidence="6" type="ORF">NXF25_003844</name>
</gene>
<evidence type="ECO:0000313" key="6">
    <source>
        <dbReference type="EMBL" id="KAK9412669.1"/>
    </source>
</evidence>
<feature type="domain" description="MIR" evidence="5">
    <location>
        <begin position="390"/>
        <end position="445"/>
    </location>
</feature>
<feature type="compositionally biased region" description="Basic residues" evidence="4">
    <location>
        <begin position="202"/>
        <end position="212"/>
    </location>
</feature>
<evidence type="ECO:0000256" key="2">
    <source>
        <dbReference type="ARBA" id="ARBA00022729"/>
    </source>
</evidence>
<dbReference type="GO" id="GO:0005783">
    <property type="term" value="C:endoplasmic reticulum"/>
    <property type="evidence" value="ECO:0007669"/>
    <property type="project" value="UniProtKB-ARBA"/>
</dbReference>
<dbReference type="SUPFAM" id="SSF82109">
    <property type="entry name" value="MIR domain"/>
    <property type="match status" value="1"/>
</dbReference>
<reference evidence="6 7" key="1">
    <citation type="journal article" date="2024" name="Proc. Natl. Acad. Sci. U.S.A.">
        <title>The genetic regulatory architecture and epigenomic basis for age-related changes in rattlesnake venom.</title>
        <authorList>
            <person name="Hogan M.P."/>
            <person name="Holding M.L."/>
            <person name="Nystrom G.S."/>
            <person name="Colston T.J."/>
            <person name="Bartlett D.A."/>
            <person name="Mason A.J."/>
            <person name="Ellsworth S.A."/>
            <person name="Rautsaw R.M."/>
            <person name="Lawrence K.C."/>
            <person name="Strickland J.L."/>
            <person name="He B."/>
            <person name="Fraser P."/>
            <person name="Margres M.J."/>
            <person name="Gilbert D.M."/>
            <person name="Gibbs H.L."/>
            <person name="Parkinson C.L."/>
            <person name="Rokyta D.R."/>
        </authorList>
    </citation>
    <scope>NUCLEOTIDE SEQUENCE [LARGE SCALE GENOMIC DNA]</scope>
    <source>
        <strain evidence="6">DRR0105</strain>
    </source>
</reference>
<evidence type="ECO:0000256" key="4">
    <source>
        <dbReference type="SAM" id="MobiDB-lite"/>
    </source>
</evidence>
<comment type="subcellular location">
    <subcellularLocation>
        <location evidence="1">Secreted</location>
    </subcellularLocation>
</comment>
<keyword evidence="2" id="KW-0732">Signal</keyword>
<feature type="compositionally biased region" description="Polar residues" evidence="4">
    <location>
        <begin position="24"/>
        <end position="35"/>
    </location>
</feature>
<feature type="compositionally biased region" description="Polar residues" evidence="4">
    <location>
        <begin position="244"/>
        <end position="255"/>
    </location>
</feature>
<sequence>MSESKQALCMFLNPTWARICAQLTQTRQSKPSQDSMKLGRGGRRGSAWRSGPPLPHGKTRPTDPPETTLLLVGTPGGKIEENKRGLRPPPVSEEGGVARPPPGQPPHRRPPSPQKEGALPGGKAGPSRAPLPRGGPHGGSYAIREGQRRHRGDPGLALPASDGCPAGPRGLPASSAAQMPGWGALRDPVSGAPPPPPTPHLSRGKWRPRRSLSRGGDDDDDDAGGRAGRREDAPRGNFRGGAPTSATTSGALCSAQSSLSVVRGGRWEGERKPLCRKFLGRSARRRLYRSFPVRADRRRRMTRAAAAAAAALMLLVLGPGEAGEAGESGAVTCGSVVKLLNPRHGVRLHSHDVRYGSGSGQQSVTGVTSVDDGNSYWRVRGKSSSVCERGIPVKCGQTIRLTHINTGRNLHSHHFTSPLSGNQEVSAFGEDGEGDFLDDWTVLCDSKYWERKSEVRFRHASTEVLLSVTGEQYGRPIHGQREVHGLTYSGQDSYWKAMEGIFVKPVELLKADLYHAEL</sequence>
<comment type="caution">
    <text evidence="6">The sequence shown here is derived from an EMBL/GenBank/DDBJ whole genome shotgun (WGS) entry which is preliminary data.</text>
</comment>
<dbReference type="InterPro" id="IPR036300">
    <property type="entry name" value="MIR_dom_sf"/>
</dbReference>
<dbReference type="EMBL" id="JAOTOJ010000001">
    <property type="protein sequence ID" value="KAK9412669.1"/>
    <property type="molecule type" value="Genomic_DNA"/>
</dbReference>
<feature type="domain" description="MIR" evidence="5">
    <location>
        <begin position="328"/>
        <end position="382"/>
    </location>
</feature>
<feature type="region of interest" description="Disordered" evidence="4">
    <location>
        <begin position="24"/>
        <end position="255"/>
    </location>
</feature>
<dbReference type="AlphaFoldDB" id="A0AAW1CED7"/>
<dbReference type="GO" id="GO:0005576">
    <property type="term" value="C:extracellular region"/>
    <property type="evidence" value="ECO:0007669"/>
    <property type="project" value="UniProtKB-SubCell"/>
</dbReference>
<keyword evidence="7" id="KW-1185">Reference proteome</keyword>
<evidence type="ECO:0000259" key="5">
    <source>
        <dbReference type="PROSITE" id="PS50919"/>
    </source>
</evidence>
<protein>
    <submittedName>
        <fullName evidence="6">Stromal cell-derived factor 2-like</fullName>
    </submittedName>
</protein>
<dbReference type="Pfam" id="PF02815">
    <property type="entry name" value="MIR"/>
    <property type="match status" value="1"/>
</dbReference>
<dbReference type="PROSITE" id="PS50919">
    <property type="entry name" value="MIR"/>
    <property type="match status" value="2"/>
</dbReference>
<evidence type="ECO:0000256" key="3">
    <source>
        <dbReference type="ARBA" id="ARBA00022737"/>
    </source>
</evidence>
<organism evidence="6 7">
    <name type="scientific">Crotalus adamanteus</name>
    <name type="common">Eastern diamondback rattlesnake</name>
    <dbReference type="NCBI Taxonomy" id="8729"/>
    <lineage>
        <taxon>Eukaryota</taxon>
        <taxon>Metazoa</taxon>
        <taxon>Chordata</taxon>
        <taxon>Craniata</taxon>
        <taxon>Vertebrata</taxon>
        <taxon>Euteleostomi</taxon>
        <taxon>Lepidosauria</taxon>
        <taxon>Squamata</taxon>
        <taxon>Bifurcata</taxon>
        <taxon>Unidentata</taxon>
        <taxon>Episquamata</taxon>
        <taxon>Toxicofera</taxon>
        <taxon>Serpentes</taxon>
        <taxon>Colubroidea</taxon>
        <taxon>Viperidae</taxon>
        <taxon>Crotalinae</taxon>
        <taxon>Crotalus</taxon>
    </lineage>
</organism>
<dbReference type="SMART" id="SM00472">
    <property type="entry name" value="MIR"/>
    <property type="match status" value="3"/>
</dbReference>
<evidence type="ECO:0000256" key="1">
    <source>
        <dbReference type="ARBA" id="ARBA00004613"/>
    </source>
</evidence>
<dbReference type="Proteomes" id="UP001474421">
    <property type="component" value="Unassembled WGS sequence"/>
</dbReference>
<dbReference type="FunFam" id="2.80.10.50:FF:000023">
    <property type="entry name" value="Stromal cell-derived factor 2-like 1"/>
    <property type="match status" value="1"/>
</dbReference>
<proteinExistence type="predicted"/>
<accession>A0AAW1CED7</accession>
<dbReference type="InterPro" id="IPR016093">
    <property type="entry name" value="MIR_motif"/>
</dbReference>
<keyword evidence="3" id="KW-0677">Repeat</keyword>
<evidence type="ECO:0000313" key="7">
    <source>
        <dbReference type="Proteomes" id="UP001474421"/>
    </source>
</evidence>
<dbReference type="CDD" id="cd23293">
    <property type="entry name" value="beta-trefoil_MIR_SDF2_meta"/>
    <property type="match status" value="1"/>
</dbReference>
<dbReference type="Gene3D" id="2.80.10.50">
    <property type="match status" value="1"/>
</dbReference>
<name>A0AAW1CED7_CROAD</name>
<dbReference type="PANTHER" id="PTHR46809:SF3">
    <property type="entry name" value="STROMAL CELL-DERIVED FACTOR 2"/>
    <property type="match status" value="1"/>
</dbReference>
<dbReference type="PANTHER" id="PTHR46809">
    <property type="entry name" value="STROMAL CELL-DERIVED FACTOR 2-LIKE PROTEIN"/>
    <property type="match status" value="1"/>
</dbReference>
<dbReference type="GO" id="GO:0032991">
    <property type="term" value="C:protein-containing complex"/>
    <property type="evidence" value="ECO:0007669"/>
    <property type="project" value="UniProtKB-ARBA"/>
</dbReference>